<evidence type="ECO:0008006" key="3">
    <source>
        <dbReference type="Google" id="ProtNLM"/>
    </source>
</evidence>
<dbReference type="Proteomes" id="UP000051442">
    <property type="component" value="Unassembled WGS sequence"/>
</dbReference>
<dbReference type="AlphaFoldDB" id="A0A0R2FNU8"/>
<dbReference type="Pfam" id="PF14337">
    <property type="entry name" value="Abi_alpha"/>
    <property type="match status" value="1"/>
</dbReference>
<dbReference type="OrthoDB" id="1347735at2"/>
<keyword evidence="2" id="KW-1185">Reference proteome</keyword>
<comment type="caution">
    <text evidence="1">The sequence shown here is derived from an EMBL/GenBank/DDBJ whole genome shotgun (WGS) entry which is preliminary data.</text>
</comment>
<dbReference type="RefSeq" id="WP_054737545.1">
    <property type="nucleotide sequence ID" value="NZ_AYZM01000040.1"/>
</dbReference>
<organism evidence="1 2">
    <name type="scientific">Secundilactobacillus similis DSM 23365 = JCM 2765</name>
    <dbReference type="NCBI Taxonomy" id="1423804"/>
    <lineage>
        <taxon>Bacteria</taxon>
        <taxon>Bacillati</taxon>
        <taxon>Bacillota</taxon>
        <taxon>Bacilli</taxon>
        <taxon>Lactobacillales</taxon>
        <taxon>Lactobacillaceae</taxon>
        <taxon>Secundilactobacillus</taxon>
    </lineage>
</organism>
<gene>
    <name evidence="1" type="ORF">FD14_GL002564</name>
</gene>
<evidence type="ECO:0000313" key="1">
    <source>
        <dbReference type="EMBL" id="KRN26221.1"/>
    </source>
</evidence>
<dbReference type="InterPro" id="IPR025506">
    <property type="entry name" value="Abi_alpha"/>
</dbReference>
<evidence type="ECO:0000313" key="2">
    <source>
        <dbReference type="Proteomes" id="UP000051442"/>
    </source>
</evidence>
<accession>A0A0R2FNU8</accession>
<dbReference type="EMBL" id="AYZM01000040">
    <property type="protein sequence ID" value="KRN26221.1"/>
    <property type="molecule type" value="Genomic_DNA"/>
</dbReference>
<name>A0A0R2FNU8_9LACO</name>
<reference evidence="1 2" key="1">
    <citation type="journal article" date="2015" name="Genome Announc.">
        <title>Expanding the biotechnology potential of lactobacilli through comparative genomics of 213 strains and associated genera.</title>
        <authorList>
            <person name="Sun Z."/>
            <person name="Harris H.M."/>
            <person name="McCann A."/>
            <person name="Guo C."/>
            <person name="Argimon S."/>
            <person name="Zhang W."/>
            <person name="Yang X."/>
            <person name="Jeffery I.B."/>
            <person name="Cooney J.C."/>
            <person name="Kagawa T.F."/>
            <person name="Liu W."/>
            <person name="Song Y."/>
            <person name="Salvetti E."/>
            <person name="Wrobel A."/>
            <person name="Rasinkangas P."/>
            <person name="Parkhill J."/>
            <person name="Rea M.C."/>
            <person name="O'Sullivan O."/>
            <person name="Ritari J."/>
            <person name="Douillard F.P."/>
            <person name="Paul Ross R."/>
            <person name="Yang R."/>
            <person name="Briner A.E."/>
            <person name="Felis G.E."/>
            <person name="de Vos W.M."/>
            <person name="Barrangou R."/>
            <person name="Klaenhammer T.R."/>
            <person name="Caufield P.W."/>
            <person name="Cui Y."/>
            <person name="Zhang H."/>
            <person name="O'Toole P.W."/>
        </authorList>
    </citation>
    <scope>NUCLEOTIDE SEQUENCE [LARGE SCALE GENOMIC DNA]</scope>
    <source>
        <strain evidence="1 2">DSM 23365</strain>
    </source>
</reference>
<sequence>MNTENNKIASDNNVTTGLVNANATFTYKKEIYKSPEKYRTKIISVMVAGFIKRKFPETFEAGIEARRSIEKLDGEWNVQVMPEILNKLKLLEEEMQILKEQNLLDDSLDSSIESIGKTLLNQENFANELVQKLISIDSENFIESRRDILIPILKLINTNTDDDIIRNLYTNLLAATMDKTMFERTRPSFVQSILELSPIDVEVFKELSVMGNGVLADIWLIIDEKNNGQVMYHNVPLQKIDYERGAITASIDNLLKLRFIEIPENHGIFTEFDYSKDYKKLDEYVKLEKYIDQQNANADVNNDFKKFIRLKLKTYEVTNLGSDFKRVCMPNVIGH</sequence>
<dbReference type="STRING" id="1423804.FD14_GL002564"/>
<proteinExistence type="predicted"/>
<dbReference type="PATRIC" id="fig|1423804.4.peg.2773"/>
<protein>
    <recommendedName>
        <fullName evidence="3">DUF4393 domain-containing protein</fullName>
    </recommendedName>
</protein>